<proteinExistence type="predicted"/>
<dbReference type="STRING" id="1569628.A0A316UTP7"/>
<name>A0A316UTP7_9BASI</name>
<feature type="region of interest" description="Disordered" evidence="1">
    <location>
        <begin position="474"/>
        <end position="504"/>
    </location>
</feature>
<dbReference type="RefSeq" id="XP_025362986.1">
    <property type="nucleotide sequence ID" value="XM_025504143.1"/>
</dbReference>
<organism evidence="2 3">
    <name type="scientific">Jaminaea rosea</name>
    <dbReference type="NCBI Taxonomy" id="1569628"/>
    <lineage>
        <taxon>Eukaryota</taxon>
        <taxon>Fungi</taxon>
        <taxon>Dikarya</taxon>
        <taxon>Basidiomycota</taxon>
        <taxon>Ustilaginomycotina</taxon>
        <taxon>Exobasidiomycetes</taxon>
        <taxon>Microstromatales</taxon>
        <taxon>Microstromatales incertae sedis</taxon>
        <taxon>Jaminaea</taxon>
    </lineage>
</organism>
<reference evidence="2 3" key="1">
    <citation type="journal article" date="2018" name="Mol. Biol. Evol.">
        <title>Broad Genomic Sampling Reveals a Smut Pathogenic Ancestry of the Fungal Clade Ustilaginomycotina.</title>
        <authorList>
            <person name="Kijpornyongpan T."/>
            <person name="Mondo S.J."/>
            <person name="Barry K."/>
            <person name="Sandor L."/>
            <person name="Lee J."/>
            <person name="Lipzen A."/>
            <person name="Pangilinan J."/>
            <person name="LaButti K."/>
            <person name="Hainaut M."/>
            <person name="Henrissat B."/>
            <person name="Grigoriev I.V."/>
            <person name="Spatafora J.W."/>
            <person name="Aime M.C."/>
        </authorList>
    </citation>
    <scope>NUCLEOTIDE SEQUENCE [LARGE SCALE GENOMIC DNA]</scope>
    <source>
        <strain evidence="2 3">MCA 5214</strain>
    </source>
</reference>
<dbReference type="GeneID" id="37025966"/>
<gene>
    <name evidence="2" type="ORF">BDZ90DRAFT_212529</name>
</gene>
<dbReference type="AlphaFoldDB" id="A0A316UTP7"/>
<dbReference type="OrthoDB" id="2017782at2759"/>
<feature type="region of interest" description="Disordered" evidence="1">
    <location>
        <begin position="237"/>
        <end position="264"/>
    </location>
</feature>
<evidence type="ECO:0000313" key="2">
    <source>
        <dbReference type="EMBL" id="PWN28374.1"/>
    </source>
</evidence>
<dbReference type="EMBL" id="KZ819665">
    <property type="protein sequence ID" value="PWN28374.1"/>
    <property type="molecule type" value="Genomic_DNA"/>
</dbReference>
<protein>
    <recommendedName>
        <fullName evidence="4">F-box domain-containing protein</fullName>
    </recommendedName>
</protein>
<feature type="non-terminal residue" evidence="2">
    <location>
        <position position="1"/>
    </location>
</feature>
<dbReference type="Proteomes" id="UP000245884">
    <property type="component" value="Unassembled WGS sequence"/>
</dbReference>
<evidence type="ECO:0008006" key="4">
    <source>
        <dbReference type="Google" id="ProtNLM"/>
    </source>
</evidence>
<evidence type="ECO:0000313" key="3">
    <source>
        <dbReference type="Proteomes" id="UP000245884"/>
    </source>
</evidence>
<accession>A0A316UTP7</accession>
<keyword evidence="3" id="KW-1185">Reference proteome</keyword>
<evidence type="ECO:0000256" key="1">
    <source>
        <dbReference type="SAM" id="MobiDB-lite"/>
    </source>
</evidence>
<sequence length="594" mass="66030">LLSLPPEILDLIALYTGLASQTPISSSPTPPQALLDLLLVCRQIHAHLAPANNPRLYARIFRSKFDTEAICRRFGRKAVSSRVLCDELQRRCIILKRIRHATELGRLRPEGPGEASDAAMRENLWLAYLLCTENDGLNVAALQWANIKEYLSLHHTQEMLESALEPGYPPESEDRALALHIGYLIKDPAELTQESKDEVEEKLFILRPFVFASHKFECFYAPWTLRSLPIRRAEEPGEAMEEVERERHEAAGQSRAGSVRGSPAQPANPFLADLAPKVRTTVLYHCGQRLTLRPPVLAHAAYFSFFNQVECDPAVVGLQAILGLLHPSLSAGRVGEETTVLEQPGYIPGGPIHSLSSAEHDRDLARLVACHDPYRSPGLKPCFFAGQLEGAWEGRFSFFDFDSYREMLAGRMQSLYEGPFGEQPQVWKLKEHFVRVGEGSGYKEGGHAGVISAGFGAEDPMEDRARELDAKEAAGLQGGSSAGLSAKAKGKGKRYGDDYDEQPASKDVGLSTDRYEMLISGIGHSAWGRFVLRGRVRAWDGMVILSKEYRPDGRGRWLYRGYALAGAALVGRWRDSFTPREMSGYEGPFVLRKR</sequence>
<feature type="non-terminal residue" evidence="2">
    <location>
        <position position="594"/>
    </location>
</feature>